<dbReference type="RefSeq" id="WP_010619789.1">
    <property type="nucleotide sequence ID" value="NZ_CP042371.1"/>
</dbReference>
<dbReference type="InterPro" id="IPR018672">
    <property type="entry name" value="DUF2140"/>
</dbReference>
<evidence type="ECO:0000313" key="1">
    <source>
        <dbReference type="EMBL" id="TDG78752.1"/>
    </source>
</evidence>
<dbReference type="EMBL" id="PUFO01000032">
    <property type="protein sequence ID" value="TDG78752.1"/>
    <property type="molecule type" value="Genomic_DNA"/>
</dbReference>
<gene>
    <name evidence="1" type="ORF">C5L31_002028</name>
</gene>
<dbReference type="AlphaFoldDB" id="A0A4R5NQY9"/>
<dbReference type="STRING" id="1122149.FD44_GL001388"/>
<dbReference type="Proteomes" id="UP000294854">
    <property type="component" value="Unassembled WGS sequence"/>
</dbReference>
<dbReference type="Pfam" id="PF09911">
    <property type="entry name" value="DUF2140"/>
    <property type="match status" value="1"/>
</dbReference>
<evidence type="ECO:0008006" key="3">
    <source>
        <dbReference type="Google" id="ProtNLM"/>
    </source>
</evidence>
<organism evidence="1 2">
    <name type="scientific">Secundilactobacillus malefermentans</name>
    <dbReference type="NCBI Taxonomy" id="176292"/>
    <lineage>
        <taxon>Bacteria</taxon>
        <taxon>Bacillati</taxon>
        <taxon>Bacillota</taxon>
        <taxon>Bacilli</taxon>
        <taxon>Lactobacillales</taxon>
        <taxon>Lactobacillaceae</taxon>
        <taxon>Secundilactobacillus</taxon>
    </lineage>
</organism>
<comment type="caution">
    <text evidence="1">The sequence shown here is derived from an EMBL/GenBank/DDBJ whole genome shotgun (WGS) entry which is preliminary data.</text>
</comment>
<name>A0A4R5NQY9_9LACO</name>
<keyword evidence="2" id="KW-1185">Reference proteome</keyword>
<reference evidence="1 2" key="1">
    <citation type="journal article" date="2019" name="Appl. Microbiol. Biotechnol.">
        <title>Uncovering carbohydrate metabolism through a genotype-phenotype association study of 56 lactic acid bacteria genomes.</title>
        <authorList>
            <person name="Buron-Moles G."/>
            <person name="Chailyan A."/>
            <person name="Dolejs I."/>
            <person name="Forster J."/>
            <person name="Miks M.H."/>
        </authorList>
    </citation>
    <scope>NUCLEOTIDE SEQUENCE [LARGE SCALE GENOMIC DNA]</scope>
    <source>
        <strain evidence="1 2">ATCC 49373</strain>
    </source>
</reference>
<accession>A0A4R5NQY9</accession>
<evidence type="ECO:0000313" key="2">
    <source>
        <dbReference type="Proteomes" id="UP000294854"/>
    </source>
</evidence>
<dbReference type="OrthoDB" id="2241695at2"/>
<proteinExistence type="predicted"/>
<protein>
    <recommendedName>
        <fullName evidence="3">DUF2140 domain-containing protein</fullName>
    </recommendedName>
</protein>
<sequence length="207" mass="23069">MRNRTESKKKSRNIWKYAFFVLLILLIAMGVYVGRQVSTPVAQTVPSSTVVKSNKNFDVSLNKTQLNSLASFYLKKIQKDQKMKYKFSIKDQAILGGSTKVLGVNVNFALALKPVLLKNGNVRLDAKSLSVGSLRLPISFVMNYAAKNYKLPDWIALNSKKKTITMDLRHMGGNDSLSYKAKTINMKGDGRFTFQVNIPKSGKLGGI</sequence>